<evidence type="ECO:0000313" key="1">
    <source>
        <dbReference type="EMBL" id="KAL0102877.1"/>
    </source>
</evidence>
<accession>A0AAW2EM13</accession>
<proteinExistence type="predicted"/>
<gene>
    <name evidence="1" type="ORF">PUN28_018284</name>
</gene>
<keyword evidence="2" id="KW-1185">Reference proteome</keyword>
<evidence type="ECO:0000313" key="2">
    <source>
        <dbReference type="Proteomes" id="UP001430953"/>
    </source>
</evidence>
<protein>
    <submittedName>
        <fullName evidence="1">Uncharacterized protein</fullName>
    </submittedName>
</protein>
<comment type="caution">
    <text evidence="1">The sequence shown here is derived from an EMBL/GenBank/DDBJ whole genome shotgun (WGS) entry which is preliminary data.</text>
</comment>
<reference evidence="1 2" key="1">
    <citation type="submission" date="2023-03" db="EMBL/GenBank/DDBJ databases">
        <title>High recombination rates correlate with genetic variation in Cardiocondyla obscurior ants.</title>
        <authorList>
            <person name="Errbii M."/>
        </authorList>
    </citation>
    <scope>NUCLEOTIDE SEQUENCE [LARGE SCALE GENOMIC DNA]</scope>
    <source>
        <strain evidence="1">Alpha-2009</strain>
        <tissue evidence="1">Whole body</tissue>
    </source>
</reference>
<dbReference type="AlphaFoldDB" id="A0AAW2EM13"/>
<organism evidence="1 2">
    <name type="scientific">Cardiocondyla obscurior</name>
    <dbReference type="NCBI Taxonomy" id="286306"/>
    <lineage>
        <taxon>Eukaryota</taxon>
        <taxon>Metazoa</taxon>
        <taxon>Ecdysozoa</taxon>
        <taxon>Arthropoda</taxon>
        <taxon>Hexapoda</taxon>
        <taxon>Insecta</taxon>
        <taxon>Pterygota</taxon>
        <taxon>Neoptera</taxon>
        <taxon>Endopterygota</taxon>
        <taxon>Hymenoptera</taxon>
        <taxon>Apocrita</taxon>
        <taxon>Aculeata</taxon>
        <taxon>Formicoidea</taxon>
        <taxon>Formicidae</taxon>
        <taxon>Myrmicinae</taxon>
        <taxon>Cardiocondyla</taxon>
    </lineage>
</organism>
<name>A0AAW2EM13_9HYME</name>
<dbReference type="Proteomes" id="UP001430953">
    <property type="component" value="Unassembled WGS sequence"/>
</dbReference>
<dbReference type="EMBL" id="JADYXP020000022">
    <property type="protein sequence ID" value="KAL0102877.1"/>
    <property type="molecule type" value="Genomic_DNA"/>
</dbReference>
<sequence length="78" mass="9506">MHSHDDGSRYKLCKTWSERTDPRSYGNISENVFFAWRARLMLKKKNFVIRKNKKVKYISCSQCRGRNRLINERRVSFY</sequence>